<feature type="non-terminal residue" evidence="1">
    <location>
        <position position="1"/>
    </location>
</feature>
<comment type="caution">
    <text evidence="1">The sequence shown here is derived from an EMBL/GenBank/DDBJ whole genome shotgun (WGS) entry which is preliminary data.</text>
</comment>
<sequence>IPEHYGMIQENRDRLLKNRMLKGKEKLSSDDEETDPVISIVKQKLDHIDTAID</sequence>
<dbReference type="AlphaFoldDB" id="A0AA38FKT9"/>
<organism evidence="1 2">
    <name type="scientific">Taxus chinensis</name>
    <name type="common">Chinese yew</name>
    <name type="synonym">Taxus wallichiana var. chinensis</name>
    <dbReference type="NCBI Taxonomy" id="29808"/>
    <lineage>
        <taxon>Eukaryota</taxon>
        <taxon>Viridiplantae</taxon>
        <taxon>Streptophyta</taxon>
        <taxon>Embryophyta</taxon>
        <taxon>Tracheophyta</taxon>
        <taxon>Spermatophyta</taxon>
        <taxon>Pinopsida</taxon>
        <taxon>Pinidae</taxon>
        <taxon>Conifers II</taxon>
        <taxon>Cupressales</taxon>
        <taxon>Taxaceae</taxon>
        <taxon>Taxus</taxon>
    </lineage>
</organism>
<protein>
    <submittedName>
        <fullName evidence="1">Uncharacterized protein</fullName>
    </submittedName>
</protein>
<keyword evidence="2" id="KW-1185">Reference proteome</keyword>
<evidence type="ECO:0000313" key="2">
    <source>
        <dbReference type="Proteomes" id="UP000824469"/>
    </source>
</evidence>
<evidence type="ECO:0000313" key="1">
    <source>
        <dbReference type="EMBL" id="KAH9305995.1"/>
    </source>
</evidence>
<dbReference type="EMBL" id="JAHRHJ020000008">
    <property type="protein sequence ID" value="KAH9305995.1"/>
    <property type="molecule type" value="Genomic_DNA"/>
</dbReference>
<gene>
    <name evidence="1" type="ORF">KI387_010399</name>
</gene>
<feature type="non-terminal residue" evidence="1">
    <location>
        <position position="53"/>
    </location>
</feature>
<name>A0AA38FKT9_TAXCH</name>
<accession>A0AA38FKT9</accession>
<reference evidence="1 2" key="1">
    <citation type="journal article" date="2021" name="Nat. Plants">
        <title>The Taxus genome provides insights into paclitaxel biosynthesis.</title>
        <authorList>
            <person name="Xiong X."/>
            <person name="Gou J."/>
            <person name="Liao Q."/>
            <person name="Li Y."/>
            <person name="Zhou Q."/>
            <person name="Bi G."/>
            <person name="Li C."/>
            <person name="Du R."/>
            <person name="Wang X."/>
            <person name="Sun T."/>
            <person name="Guo L."/>
            <person name="Liang H."/>
            <person name="Lu P."/>
            <person name="Wu Y."/>
            <person name="Zhang Z."/>
            <person name="Ro D.K."/>
            <person name="Shang Y."/>
            <person name="Huang S."/>
            <person name="Yan J."/>
        </authorList>
    </citation>
    <scope>NUCLEOTIDE SEQUENCE [LARGE SCALE GENOMIC DNA]</scope>
    <source>
        <tissue evidence="1">Leaf</tissue>
    </source>
</reference>
<dbReference type="Proteomes" id="UP000824469">
    <property type="component" value="Unassembled WGS sequence"/>
</dbReference>
<proteinExistence type="predicted"/>